<keyword evidence="5" id="KW-0677">Repeat</keyword>
<dbReference type="PANTHER" id="PTHR23220:SF133">
    <property type="entry name" value="INTEGRIN ALPHA-PS2"/>
    <property type="match status" value="1"/>
</dbReference>
<evidence type="ECO:0000256" key="1">
    <source>
        <dbReference type="ARBA" id="ARBA00004479"/>
    </source>
</evidence>
<feature type="repeat" description="FG-GAP" evidence="12">
    <location>
        <begin position="287"/>
        <end position="346"/>
    </location>
</feature>
<evidence type="ECO:0000256" key="7">
    <source>
        <dbReference type="ARBA" id="ARBA00022989"/>
    </source>
</evidence>
<sequence length="711" mass="77707">MTALVHVYFWIFALSPLVIRGFNVDTTSPVIHSGPTDSLFGFSVSVHQTQGTSWLLVGAPQAQTDQRDVVQGGAVYKCPASPDSSVQCEQIPFGANEGDWGWDRVGFCQAGISADITHNKKHIVVGAIGSYYNQGQVYVKGVSTKSLYSTREGPPTDDNNYQACNVIKTMKQKAKVCLSPLIGYSVATGEFSNDDNDEDFVVGVPRSNDLKGMVKVFNSQLLLLHELLGEQLGAYFGFAVAVQDVNNDRIDDIIVGAPFFTDKAGTAEKWEAGRVYVYLQNHNNDFSDPSMLTGVQSRARFGSSLGTLHDINQDGFKDIAIGAPYGGDDERGAVYIYHGSSKGLKKNPAQIIKASDISSNLRTFGSSLSGGLDMDKNHYTDLLVGAYESDQVILLRSKPVVNLDVNIRFSTDFIDLEDKKCADHGIPVACFTLTTCFSYTGRHVPSSIEVEFIISLDTLKFHPKRAYFRETGAQDEMITLTIHKKKRELCKGNFVFLKSDIKDKYSAIAVDVSYKLVENEDLVSMSELPPVVNKQLTSVIRKQAHILNDCGDSKICVPDLSLKAEMSSPIYIGSHDLVILEVTVTNNGDDAFESQVTIQLPPGFHYVRVQKRDSDYTVGCMDIDNGIGLVICDCGNPISAGHKVKFDLTLSTIQYNITYSTEEISLSANSSNAEESSTLGDNNIIVIIPVKINAGISFTGKSVQKTVLQGQ</sequence>
<keyword evidence="8 13" id="KW-0401">Integrin</keyword>
<keyword evidence="4 13" id="KW-0732">Signal</keyword>
<dbReference type="InterPro" id="IPR000413">
    <property type="entry name" value="Integrin_alpha"/>
</dbReference>
<dbReference type="RefSeq" id="XP_006825101.1">
    <property type="nucleotide sequence ID" value="XM_006825038.1"/>
</dbReference>
<organism evidence="16 17">
    <name type="scientific">Saccoglossus kowalevskii</name>
    <name type="common">Acorn worm</name>
    <dbReference type="NCBI Taxonomy" id="10224"/>
    <lineage>
        <taxon>Eukaryota</taxon>
        <taxon>Metazoa</taxon>
        <taxon>Hemichordata</taxon>
        <taxon>Enteropneusta</taxon>
        <taxon>Harrimaniidae</taxon>
        <taxon>Saccoglossus</taxon>
    </lineage>
</organism>
<evidence type="ECO:0000256" key="11">
    <source>
        <dbReference type="ARBA" id="ARBA00023180"/>
    </source>
</evidence>
<evidence type="ECO:0000256" key="6">
    <source>
        <dbReference type="ARBA" id="ARBA00022889"/>
    </source>
</evidence>
<reference evidence="17" key="1">
    <citation type="submission" date="2025-08" db="UniProtKB">
        <authorList>
            <consortium name="RefSeq"/>
        </authorList>
    </citation>
    <scope>IDENTIFICATION</scope>
    <source>
        <tissue evidence="17">Testes</tissue>
    </source>
</reference>
<dbReference type="InterPro" id="IPR048285">
    <property type="entry name" value="Integrin_alpha_Ig-like_2"/>
</dbReference>
<feature type="repeat" description="FG-GAP" evidence="12">
    <location>
        <begin position="220"/>
        <end position="286"/>
    </location>
</feature>
<keyword evidence="11" id="KW-0325">Glycoprotein</keyword>
<evidence type="ECO:0000256" key="3">
    <source>
        <dbReference type="ARBA" id="ARBA00022692"/>
    </source>
</evidence>
<dbReference type="SUPFAM" id="SSF69318">
    <property type="entry name" value="Integrin alpha N-terminal domain"/>
    <property type="match status" value="1"/>
</dbReference>
<feature type="repeat" description="FG-GAP" evidence="12">
    <location>
        <begin position="350"/>
        <end position="412"/>
    </location>
</feature>
<dbReference type="SMART" id="SM00191">
    <property type="entry name" value="Int_alpha"/>
    <property type="match status" value="5"/>
</dbReference>
<keyword evidence="16" id="KW-1185">Reference proteome</keyword>
<evidence type="ECO:0000259" key="14">
    <source>
        <dbReference type="Pfam" id="PF08441"/>
    </source>
</evidence>
<dbReference type="PROSITE" id="PS51470">
    <property type="entry name" value="FG_GAP"/>
    <property type="match status" value="4"/>
</dbReference>
<evidence type="ECO:0000313" key="17">
    <source>
        <dbReference type="RefSeq" id="XP_006825101.1"/>
    </source>
</evidence>
<evidence type="ECO:0000256" key="5">
    <source>
        <dbReference type="ARBA" id="ARBA00022737"/>
    </source>
</evidence>
<evidence type="ECO:0000256" key="8">
    <source>
        <dbReference type="ARBA" id="ARBA00023037"/>
    </source>
</evidence>
<keyword evidence="7" id="KW-1133">Transmembrane helix</keyword>
<proteinExistence type="inferred from homology"/>
<keyword evidence="10 13" id="KW-0675">Receptor</keyword>
<keyword evidence="3" id="KW-0812">Transmembrane</keyword>
<name>A0ABM0MYL0_SACKO</name>
<dbReference type="InterPro" id="IPR032695">
    <property type="entry name" value="Integrin_dom_sf"/>
</dbReference>
<comment type="similarity">
    <text evidence="2 13">Belongs to the integrin alpha chain family.</text>
</comment>
<evidence type="ECO:0000256" key="12">
    <source>
        <dbReference type="PROSITE-ProRule" id="PRU00803"/>
    </source>
</evidence>
<evidence type="ECO:0000313" key="16">
    <source>
        <dbReference type="Proteomes" id="UP000694865"/>
    </source>
</evidence>
<feature type="domain" description="Integrin alpha second immunoglobulin-like" evidence="15">
    <location>
        <begin position="550"/>
        <end position="685"/>
    </location>
</feature>
<gene>
    <name evidence="17" type="primary">LOC102804196</name>
</gene>
<evidence type="ECO:0000256" key="2">
    <source>
        <dbReference type="ARBA" id="ARBA00008054"/>
    </source>
</evidence>
<keyword evidence="6 13" id="KW-0130">Cell adhesion</keyword>
<evidence type="ECO:0000256" key="10">
    <source>
        <dbReference type="ARBA" id="ARBA00023170"/>
    </source>
</evidence>
<dbReference type="Gene3D" id="2.60.40.1510">
    <property type="entry name" value="ntegrin, alpha v. Chain A, domain 3"/>
    <property type="match status" value="1"/>
</dbReference>
<dbReference type="Gene3D" id="2.60.40.1460">
    <property type="entry name" value="Integrin domains. Chain A, domain 2"/>
    <property type="match status" value="1"/>
</dbReference>
<evidence type="ECO:0000256" key="4">
    <source>
        <dbReference type="ARBA" id="ARBA00022729"/>
    </source>
</evidence>
<evidence type="ECO:0000256" key="13">
    <source>
        <dbReference type="RuleBase" id="RU003762"/>
    </source>
</evidence>
<protein>
    <submittedName>
        <fullName evidence="17">Integrin alpha-PS2-like</fullName>
    </submittedName>
</protein>
<keyword evidence="9" id="KW-0472">Membrane</keyword>
<dbReference type="PANTHER" id="PTHR23220">
    <property type="entry name" value="INTEGRIN ALPHA"/>
    <property type="match status" value="1"/>
</dbReference>
<dbReference type="Pfam" id="PF08441">
    <property type="entry name" value="Integrin_A_Ig_1"/>
    <property type="match status" value="1"/>
</dbReference>
<dbReference type="SUPFAM" id="SSF69179">
    <property type="entry name" value="Integrin domains"/>
    <property type="match status" value="2"/>
</dbReference>
<dbReference type="Proteomes" id="UP000694865">
    <property type="component" value="Unplaced"/>
</dbReference>
<dbReference type="PRINTS" id="PR01185">
    <property type="entry name" value="INTEGRINA"/>
</dbReference>
<dbReference type="InterPro" id="IPR028994">
    <property type="entry name" value="Integrin_alpha_N"/>
</dbReference>
<dbReference type="InterPro" id="IPR013649">
    <property type="entry name" value="Integrin_alpha_Ig-like_1"/>
</dbReference>
<feature type="chain" id="PRO_5044955447" evidence="13">
    <location>
        <begin position="22"/>
        <end position="711"/>
    </location>
</feature>
<comment type="subcellular location">
    <subcellularLocation>
        <location evidence="1 13">Membrane</location>
        <topology evidence="1 13">Single-pass type I membrane protein</topology>
    </subcellularLocation>
</comment>
<dbReference type="Pfam" id="PF01839">
    <property type="entry name" value="FG-GAP"/>
    <property type="match status" value="2"/>
</dbReference>
<accession>A0ABM0MYL0</accession>
<feature type="repeat" description="FG-GAP" evidence="12">
    <location>
        <begin position="26"/>
        <end position="87"/>
    </location>
</feature>
<feature type="signal peptide" evidence="13">
    <location>
        <begin position="1"/>
        <end position="21"/>
    </location>
</feature>
<dbReference type="GeneID" id="102804196"/>
<feature type="domain" description="Integrin alpha first immunoglubulin-like" evidence="14">
    <location>
        <begin position="397"/>
        <end position="549"/>
    </location>
</feature>
<evidence type="ECO:0000256" key="9">
    <source>
        <dbReference type="ARBA" id="ARBA00023136"/>
    </source>
</evidence>
<dbReference type="Pfam" id="PF20805">
    <property type="entry name" value="Integrin_A_Ig_2"/>
    <property type="match status" value="1"/>
</dbReference>
<evidence type="ECO:0000259" key="15">
    <source>
        <dbReference type="Pfam" id="PF20805"/>
    </source>
</evidence>
<dbReference type="InterPro" id="IPR013517">
    <property type="entry name" value="FG-GAP"/>
</dbReference>
<dbReference type="Gene3D" id="2.130.10.130">
    <property type="entry name" value="Integrin alpha, N-terminal"/>
    <property type="match status" value="1"/>
</dbReference>
<dbReference type="InterPro" id="IPR013519">
    <property type="entry name" value="Int_alpha_beta-p"/>
</dbReference>